<comment type="similarity">
    <text evidence="2">Belongs to the sulfatase family.</text>
</comment>
<keyword evidence="3" id="KW-0479">Metal-binding</keyword>
<dbReference type="EMBL" id="JARVCO010000010">
    <property type="protein sequence ID" value="MDZ8118776.1"/>
    <property type="molecule type" value="Genomic_DNA"/>
</dbReference>
<keyword evidence="6" id="KW-0106">Calcium</keyword>
<dbReference type="InterPro" id="IPR017850">
    <property type="entry name" value="Alkaline_phosphatase_core_sf"/>
</dbReference>
<gene>
    <name evidence="9" type="ORF">P9H32_09050</name>
</gene>
<dbReference type="PANTHER" id="PTHR45953">
    <property type="entry name" value="IDURONATE 2-SULFATASE"/>
    <property type="match status" value="1"/>
</dbReference>
<evidence type="ECO:0000256" key="5">
    <source>
        <dbReference type="ARBA" id="ARBA00022801"/>
    </source>
</evidence>
<organism evidence="9 10">
    <name type="scientific">Pontiella agarivorans</name>
    <dbReference type="NCBI Taxonomy" id="3038953"/>
    <lineage>
        <taxon>Bacteria</taxon>
        <taxon>Pseudomonadati</taxon>
        <taxon>Kiritimatiellota</taxon>
        <taxon>Kiritimatiellia</taxon>
        <taxon>Kiritimatiellales</taxon>
        <taxon>Pontiellaceae</taxon>
        <taxon>Pontiella</taxon>
    </lineage>
</organism>
<dbReference type="InterPro" id="IPR035874">
    <property type="entry name" value="IDS"/>
</dbReference>
<protein>
    <submittedName>
        <fullName evidence="9">Sulfatase</fullName>
    </submittedName>
</protein>
<sequence length="481" mass="53791">MMRSVAGKMIPLLRIFFFGALSVAAQVHKPNVLLLCVDDLRMDGDSIGMSFAITPNMDRLAAQGRTFNRHFANAPTCGASRYTMLTGRYGATGNHALWARSKKMAKGDEVVPPSMPEWFRINGYTAVSIGKVSHTPGGLGGKEFNDPNIIEMPRAWDEVIMPVGPWLTPKGAMHGLAHGATHKLVKGSLHVFEAVEGPDDIYHDGLITDDALQKLDDLASDSEKPFFLAVGLIKPHLPFGAPKKYLDLYEGVELPPIAHPEKPEGLSTWYESDEFMRYDRWDRDPRTDPDFADDVRRHYAACVSYADAQIGRLVAKLKETGADKNTVIVVWGDHGWNLGEHHIWGKHNLFDEGLHSPLIVVSPEVKEPGKPSNAIVETLDLFPTVCELAGLEIPGFVEGASLVPQLMDPDIKGRSAIAYWREVQSIRTKRYRLVLHPDGQKELYDHHSAEKETRNVVSQYPEVAVDLEKKLKTRLPERRWW</sequence>
<feature type="chain" id="PRO_5046708499" evidence="7">
    <location>
        <begin position="25"/>
        <end position="481"/>
    </location>
</feature>
<evidence type="ECO:0000256" key="1">
    <source>
        <dbReference type="ARBA" id="ARBA00001913"/>
    </source>
</evidence>
<evidence type="ECO:0000259" key="8">
    <source>
        <dbReference type="Pfam" id="PF00884"/>
    </source>
</evidence>
<evidence type="ECO:0000313" key="10">
    <source>
        <dbReference type="Proteomes" id="UP001290861"/>
    </source>
</evidence>
<dbReference type="Pfam" id="PF00884">
    <property type="entry name" value="Sulfatase"/>
    <property type="match status" value="1"/>
</dbReference>
<accession>A0ABU5MX32</accession>
<keyword evidence="5" id="KW-0378">Hydrolase</keyword>
<keyword evidence="10" id="KW-1185">Reference proteome</keyword>
<dbReference type="Proteomes" id="UP001290861">
    <property type="component" value="Unassembled WGS sequence"/>
</dbReference>
<dbReference type="SUPFAM" id="SSF53649">
    <property type="entry name" value="Alkaline phosphatase-like"/>
    <property type="match status" value="1"/>
</dbReference>
<dbReference type="RefSeq" id="WP_322608574.1">
    <property type="nucleotide sequence ID" value="NZ_JARVCO010000010.1"/>
</dbReference>
<evidence type="ECO:0000313" key="9">
    <source>
        <dbReference type="EMBL" id="MDZ8118776.1"/>
    </source>
</evidence>
<feature type="domain" description="Sulfatase N-terminal" evidence="8">
    <location>
        <begin position="30"/>
        <end position="390"/>
    </location>
</feature>
<dbReference type="Gene3D" id="3.40.720.10">
    <property type="entry name" value="Alkaline Phosphatase, subunit A"/>
    <property type="match status" value="1"/>
</dbReference>
<keyword evidence="4 7" id="KW-0732">Signal</keyword>
<proteinExistence type="inferred from homology"/>
<reference evidence="9 10" key="1">
    <citation type="journal article" date="2024" name="Appl. Environ. Microbiol.">
        <title>Pontiella agarivorans sp. nov., a novel marine anaerobic bacterium capable of degrading macroalgal polysaccharides and fixing nitrogen.</title>
        <authorList>
            <person name="Liu N."/>
            <person name="Kivenson V."/>
            <person name="Peng X."/>
            <person name="Cui Z."/>
            <person name="Lankiewicz T.S."/>
            <person name="Gosselin K.M."/>
            <person name="English C.J."/>
            <person name="Blair E.M."/>
            <person name="O'Malley M.A."/>
            <person name="Valentine D.L."/>
        </authorList>
    </citation>
    <scope>NUCLEOTIDE SEQUENCE [LARGE SCALE GENOMIC DNA]</scope>
    <source>
        <strain evidence="9 10">NLcol2</strain>
    </source>
</reference>
<dbReference type="CDD" id="cd16030">
    <property type="entry name" value="iduronate-2-sulfatase"/>
    <property type="match status" value="1"/>
</dbReference>
<comment type="caution">
    <text evidence="9">The sequence shown here is derived from an EMBL/GenBank/DDBJ whole genome shotgun (WGS) entry which is preliminary data.</text>
</comment>
<evidence type="ECO:0000256" key="3">
    <source>
        <dbReference type="ARBA" id="ARBA00022723"/>
    </source>
</evidence>
<evidence type="ECO:0000256" key="7">
    <source>
        <dbReference type="SAM" id="SignalP"/>
    </source>
</evidence>
<name>A0ABU5MX32_9BACT</name>
<dbReference type="PANTHER" id="PTHR45953:SF1">
    <property type="entry name" value="IDURONATE 2-SULFATASE"/>
    <property type="match status" value="1"/>
</dbReference>
<evidence type="ECO:0000256" key="2">
    <source>
        <dbReference type="ARBA" id="ARBA00008779"/>
    </source>
</evidence>
<evidence type="ECO:0000256" key="4">
    <source>
        <dbReference type="ARBA" id="ARBA00022729"/>
    </source>
</evidence>
<dbReference type="InterPro" id="IPR000917">
    <property type="entry name" value="Sulfatase_N"/>
</dbReference>
<feature type="signal peptide" evidence="7">
    <location>
        <begin position="1"/>
        <end position="24"/>
    </location>
</feature>
<comment type="cofactor">
    <cofactor evidence="1">
        <name>Ca(2+)</name>
        <dbReference type="ChEBI" id="CHEBI:29108"/>
    </cofactor>
</comment>
<evidence type="ECO:0000256" key="6">
    <source>
        <dbReference type="ARBA" id="ARBA00022837"/>
    </source>
</evidence>